<dbReference type="OrthoDB" id="588261at2759"/>
<dbReference type="AlphaFoldDB" id="E4XB44"/>
<comment type="pathway">
    <text evidence="2">Carbohydrate metabolism; tricarboxylic acid cycle.</text>
</comment>
<keyword evidence="5" id="KW-0349">Heme</keyword>
<dbReference type="InParanoid" id="E4XB44"/>
<keyword evidence="15" id="KW-1185">Reference proteome</keyword>
<evidence type="ECO:0000256" key="1">
    <source>
        <dbReference type="ARBA" id="ARBA00004370"/>
    </source>
</evidence>
<evidence type="ECO:0000313" key="14">
    <source>
        <dbReference type="EMBL" id="CBY08727.1"/>
    </source>
</evidence>
<evidence type="ECO:0000256" key="2">
    <source>
        <dbReference type="ARBA" id="ARBA00005163"/>
    </source>
</evidence>
<comment type="subcellular location">
    <subcellularLocation>
        <location evidence="1">Membrane</location>
    </subcellularLocation>
</comment>
<dbReference type="InterPro" id="IPR000701">
    <property type="entry name" value="SuccDH_FuR_B_TM-su"/>
</dbReference>
<gene>
    <name evidence="14" type="ORF">GSOID_T00005561001</name>
</gene>
<accession>E4XB44</accession>
<protein>
    <recommendedName>
        <fullName evidence="4">Succinate dehydrogenase cytochrome b560 subunit, mitochondrial</fullName>
    </recommendedName>
    <alternativeName>
        <fullName evidence="11">Malate dehydrogenase [quinone] cytochrome b560 subunit</fullName>
    </alternativeName>
</protein>
<dbReference type="PANTHER" id="PTHR10978:SF5">
    <property type="entry name" value="SUCCINATE DEHYDROGENASE CYTOCHROME B560 SUBUNIT, MITOCHONDRIAL"/>
    <property type="match status" value="1"/>
</dbReference>
<evidence type="ECO:0000256" key="11">
    <source>
        <dbReference type="ARBA" id="ARBA00045023"/>
    </source>
</evidence>
<keyword evidence="9" id="KW-0408">Iron</keyword>
<dbReference type="SUPFAM" id="SSF81343">
    <property type="entry name" value="Fumarate reductase respiratory complex transmembrane subunits"/>
    <property type="match status" value="1"/>
</dbReference>
<feature type="transmembrane region" description="Helical" evidence="13">
    <location>
        <begin position="119"/>
        <end position="140"/>
    </location>
</feature>
<dbReference type="PANTHER" id="PTHR10978">
    <property type="entry name" value="SUCCINATE DEHYDROGENASE CYTOCHROME B560 SUBUNIT"/>
    <property type="match status" value="1"/>
</dbReference>
<dbReference type="GO" id="GO:0046872">
    <property type="term" value="F:metal ion binding"/>
    <property type="evidence" value="ECO:0007669"/>
    <property type="project" value="UniProtKB-KW"/>
</dbReference>
<evidence type="ECO:0000256" key="10">
    <source>
        <dbReference type="ARBA" id="ARBA00023136"/>
    </source>
</evidence>
<evidence type="ECO:0000313" key="15">
    <source>
        <dbReference type="Proteomes" id="UP000001307"/>
    </source>
</evidence>
<dbReference type="Gene3D" id="1.20.1300.10">
    <property type="entry name" value="Fumarate reductase/succinate dehydrogenase, transmembrane subunit"/>
    <property type="match status" value="1"/>
</dbReference>
<evidence type="ECO:0000256" key="3">
    <source>
        <dbReference type="ARBA" id="ARBA00011758"/>
    </source>
</evidence>
<feature type="transmembrane region" description="Helical" evidence="13">
    <location>
        <begin position="161"/>
        <end position="180"/>
    </location>
</feature>
<keyword evidence="10 13" id="KW-0472">Membrane</keyword>
<comment type="function">
    <text evidence="12">Membrane-anchoring subunit of succinate dehydrogenase (SDH) that is involved in complex II of the mitochondrial electron transport chain and is responsible for transferring electrons from succinate to ubiquinone (coenzyme Q). SDH also oxidizes malate to the non-canonical enol form of oxaloacetate, enol-oxaloacetate. Enol-oxaloacetate, which is a potent inhibitor of the succinate dehydrogenase activity, is further isomerized into keto-oxaloacetate.</text>
</comment>
<evidence type="ECO:0000256" key="9">
    <source>
        <dbReference type="ARBA" id="ARBA00023004"/>
    </source>
</evidence>
<keyword evidence="8 13" id="KW-1133">Transmembrane helix</keyword>
<dbReference type="InterPro" id="IPR034804">
    <property type="entry name" value="SQR/QFR_C/D"/>
</dbReference>
<evidence type="ECO:0000256" key="6">
    <source>
        <dbReference type="ARBA" id="ARBA00022692"/>
    </source>
</evidence>
<dbReference type="GO" id="GO:0016020">
    <property type="term" value="C:membrane"/>
    <property type="evidence" value="ECO:0007669"/>
    <property type="project" value="UniProtKB-SubCell"/>
</dbReference>
<organism evidence="14">
    <name type="scientific">Oikopleura dioica</name>
    <name type="common">Tunicate</name>
    <dbReference type="NCBI Taxonomy" id="34765"/>
    <lineage>
        <taxon>Eukaryota</taxon>
        <taxon>Metazoa</taxon>
        <taxon>Chordata</taxon>
        <taxon>Tunicata</taxon>
        <taxon>Appendicularia</taxon>
        <taxon>Copelata</taxon>
        <taxon>Oikopleuridae</taxon>
        <taxon>Oikopleura</taxon>
    </lineage>
</organism>
<evidence type="ECO:0000256" key="8">
    <source>
        <dbReference type="ARBA" id="ARBA00022989"/>
    </source>
</evidence>
<dbReference type="CDD" id="cd03499">
    <property type="entry name" value="SQR_TypeC_SdhC"/>
    <property type="match status" value="1"/>
</dbReference>
<sequence>MLARLCTRSVNTRFLSSSSQLTSKIQYNVAKPQGDIKSAQTQVDDWLNNNKKLGRPMSPHLTVYAWTIPMTMSALNRIFSFALVGAFMLLPIIDIFSSGSLASDIASFGAEARSNGNGAGIFALKMGLLFPLWFHILLGFRHWSWDIFAVGIRNIGTLYQTGYAAIALAIVLTIGMSAYSKAE</sequence>
<dbReference type="Pfam" id="PF01127">
    <property type="entry name" value="Sdh_cyt"/>
    <property type="match status" value="1"/>
</dbReference>
<keyword evidence="6 13" id="KW-0812">Transmembrane</keyword>
<evidence type="ECO:0000256" key="13">
    <source>
        <dbReference type="SAM" id="Phobius"/>
    </source>
</evidence>
<dbReference type="EMBL" id="FN653033">
    <property type="protein sequence ID" value="CBY08727.1"/>
    <property type="molecule type" value="Genomic_DNA"/>
</dbReference>
<evidence type="ECO:0000256" key="5">
    <source>
        <dbReference type="ARBA" id="ARBA00022617"/>
    </source>
</evidence>
<comment type="subunit">
    <text evidence="3">Component of complex II composed of four subunits: the flavoprotein (FP) SDHA, iron-sulfur protein (IP) SDHB, and a cytochrome b560 composed of SDHC and SDHD.</text>
</comment>
<proteinExistence type="predicted"/>
<dbReference type="GO" id="GO:0009055">
    <property type="term" value="F:electron transfer activity"/>
    <property type="evidence" value="ECO:0007669"/>
    <property type="project" value="InterPro"/>
</dbReference>
<name>E4XB44_OIKDI</name>
<dbReference type="InterPro" id="IPR014314">
    <property type="entry name" value="Succ_DH_cytb556"/>
</dbReference>
<dbReference type="GO" id="GO:0006099">
    <property type="term" value="P:tricarboxylic acid cycle"/>
    <property type="evidence" value="ECO:0007669"/>
    <property type="project" value="InterPro"/>
</dbReference>
<keyword evidence="7" id="KW-0479">Metal-binding</keyword>
<evidence type="ECO:0000256" key="7">
    <source>
        <dbReference type="ARBA" id="ARBA00022723"/>
    </source>
</evidence>
<reference evidence="14" key="1">
    <citation type="journal article" date="2010" name="Science">
        <title>Plasticity of animal genome architecture unmasked by rapid evolution of a pelagic tunicate.</title>
        <authorList>
            <person name="Denoeud F."/>
            <person name="Henriet S."/>
            <person name="Mungpakdee S."/>
            <person name="Aury J.M."/>
            <person name="Da Silva C."/>
            <person name="Brinkmann H."/>
            <person name="Mikhaleva J."/>
            <person name="Olsen L.C."/>
            <person name="Jubin C."/>
            <person name="Canestro C."/>
            <person name="Bouquet J.M."/>
            <person name="Danks G."/>
            <person name="Poulain J."/>
            <person name="Campsteijn C."/>
            <person name="Adamski M."/>
            <person name="Cross I."/>
            <person name="Yadetie F."/>
            <person name="Muffato M."/>
            <person name="Louis A."/>
            <person name="Butcher S."/>
            <person name="Tsagkogeorga G."/>
            <person name="Konrad A."/>
            <person name="Singh S."/>
            <person name="Jensen M.F."/>
            <person name="Cong E.H."/>
            <person name="Eikeseth-Otteraa H."/>
            <person name="Noel B."/>
            <person name="Anthouard V."/>
            <person name="Porcel B.M."/>
            <person name="Kachouri-Lafond R."/>
            <person name="Nishino A."/>
            <person name="Ugolini M."/>
            <person name="Chourrout P."/>
            <person name="Nishida H."/>
            <person name="Aasland R."/>
            <person name="Huzurbazar S."/>
            <person name="Westhof E."/>
            <person name="Delsuc F."/>
            <person name="Lehrach H."/>
            <person name="Reinhardt R."/>
            <person name="Weissenbach J."/>
            <person name="Roy S.W."/>
            <person name="Artiguenave F."/>
            <person name="Postlethwait J.H."/>
            <person name="Manak J.R."/>
            <person name="Thompson E.M."/>
            <person name="Jaillon O."/>
            <person name="Du Pasquier L."/>
            <person name="Boudinot P."/>
            <person name="Liberles D.A."/>
            <person name="Volff J.N."/>
            <person name="Philippe H."/>
            <person name="Lenhard B."/>
            <person name="Roest Crollius H."/>
            <person name="Wincker P."/>
            <person name="Chourrout D."/>
        </authorList>
    </citation>
    <scope>NUCLEOTIDE SEQUENCE [LARGE SCALE GENOMIC DNA]</scope>
</reference>
<evidence type="ECO:0000256" key="4">
    <source>
        <dbReference type="ARBA" id="ARBA00014631"/>
    </source>
</evidence>
<dbReference type="Proteomes" id="UP000001307">
    <property type="component" value="Unassembled WGS sequence"/>
</dbReference>
<evidence type="ECO:0000256" key="12">
    <source>
        <dbReference type="ARBA" id="ARBA00045847"/>
    </source>
</evidence>
<feature type="transmembrane region" description="Helical" evidence="13">
    <location>
        <begin position="78"/>
        <end position="99"/>
    </location>
</feature>